<dbReference type="Proteomes" id="UP000236291">
    <property type="component" value="Unassembled WGS sequence"/>
</dbReference>
<sequence>MVSVPIEQGIVKLPGSFFFW</sequence>
<organism evidence="1 2">
    <name type="scientific">Trifolium pratense</name>
    <name type="common">Red clover</name>
    <dbReference type="NCBI Taxonomy" id="57577"/>
    <lineage>
        <taxon>Eukaryota</taxon>
        <taxon>Viridiplantae</taxon>
        <taxon>Streptophyta</taxon>
        <taxon>Embryophyta</taxon>
        <taxon>Tracheophyta</taxon>
        <taxon>Spermatophyta</taxon>
        <taxon>Magnoliopsida</taxon>
        <taxon>eudicotyledons</taxon>
        <taxon>Gunneridae</taxon>
        <taxon>Pentapetalae</taxon>
        <taxon>rosids</taxon>
        <taxon>fabids</taxon>
        <taxon>Fabales</taxon>
        <taxon>Fabaceae</taxon>
        <taxon>Papilionoideae</taxon>
        <taxon>50 kb inversion clade</taxon>
        <taxon>NPAAA clade</taxon>
        <taxon>Hologalegina</taxon>
        <taxon>IRL clade</taxon>
        <taxon>Trifolieae</taxon>
        <taxon>Trifolium</taxon>
    </lineage>
</organism>
<gene>
    <name evidence="1" type="ORF">L195_g063246</name>
</gene>
<feature type="non-terminal residue" evidence="1">
    <location>
        <position position="20"/>
    </location>
</feature>
<accession>A0A2K3KKT3</accession>
<name>A0A2K3KKT3_TRIPR</name>
<dbReference type="AlphaFoldDB" id="A0A2K3KKT3"/>
<protein>
    <submittedName>
        <fullName evidence="1">Uncharacterized protein</fullName>
    </submittedName>
</protein>
<proteinExistence type="predicted"/>
<dbReference type="EMBL" id="ASHM01199574">
    <property type="protein sequence ID" value="PNX66853.1"/>
    <property type="molecule type" value="Genomic_DNA"/>
</dbReference>
<evidence type="ECO:0000313" key="1">
    <source>
        <dbReference type="EMBL" id="PNX66853.1"/>
    </source>
</evidence>
<comment type="caution">
    <text evidence="1">The sequence shown here is derived from an EMBL/GenBank/DDBJ whole genome shotgun (WGS) entry which is preliminary data.</text>
</comment>
<reference evidence="1 2" key="2">
    <citation type="journal article" date="2017" name="Front. Plant Sci.">
        <title>Gene Classification and Mining of Molecular Markers Useful in Red Clover (Trifolium pratense) Breeding.</title>
        <authorList>
            <person name="Istvanek J."/>
            <person name="Dluhosova J."/>
            <person name="Dluhos P."/>
            <person name="Patkova L."/>
            <person name="Nedelnik J."/>
            <person name="Repkova J."/>
        </authorList>
    </citation>
    <scope>NUCLEOTIDE SEQUENCE [LARGE SCALE GENOMIC DNA]</scope>
    <source>
        <strain evidence="2">cv. Tatra</strain>
        <tissue evidence="1">Young leaves</tissue>
    </source>
</reference>
<reference evidence="1 2" key="1">
    <citation type="journal article" date="2014" name="Am. J. Bot.">
        <title>Genome assembly and annotation for red clover (Trifolium pratense; Fabaceae).</title>
        <authorList>
            <person name="Istvanek J."/>
            <person name="Jaros M."/>
            <person name="Krenek A."/>
            <person name="Repkova J."/>
        </authorList>
    </citation>
    <scope>NUCLEOTIDE SEQUENCE [LARGE SCALE GENOMIC DNA]</scope>
    <source>
        <strain evidence="2">cv. Tatra</strain>
        <tissue evidence="1">Young leaves</tissue>
    </source>
</reference>
<evidence type="ECO:0000313" key="2">
    <source>
        <dbReference type="Proteomes" id="UP000236291"/>
    </source>
</evidence>